<dbReference type="GO" id="GO:0140664">
    <property type="term" value="F:ATP-dependent DNA damage sensor activity"/>
    <property type="evidence" value="ECO:0007669"/>
    <property type="project" value="InterPro"/>
</dbReference>
<dbReference type="GO" id="GO:0005815">
    <property type="term" value="C:microtubule organizing center"/>
    <property type="evidence" value="ECO:0007669"/>
    <property type="project" value="TreeGrafter"/>
</dbReference>
<protein>
    <recommendedName>
        <fullName evidence="3">RecA family profile 1 domain-containing protein</fullName>
    </recommendedName>
</protein>
<dbReference type="GO" id="GO:0005524">
    <property type="term" value="F:ATP binding"/>
    <property type="evidence" value="ECO:0007669"/>
    <property type="project" value="InterPro"/>
</dbReference>
<evidence type="ECO:0000313" key="5">
    <source>
        <dbReference type="Proteomes" id="UP000027361"/>
    </source>
</evidence>
<sequence length="350" mass="37832">MPRDGAHGVKMKLGVEGGAHRGTTSLQSASQILATRNDDAQLPENLRRHAKTFCLSTGLEGLDKSLGLWKSPSSARVGLAPGSVLEVIGPKGSGKSSLAADIAARWALSAAEVDTNGAETQPLVYVINTEGALDCEKLVAAIEAQQVQVSAAEGSMQSLTVGVSPPRDACELAMKRIRYARCTSLVQFVAILRLFSSPHFDFDISRHPFPALIDNPTQCLIVVDSIAEFLRASCITDDQKKQRRTLMKLLGEFGNTTRTRGATAVVTNSMAFKLVKDSTSLRDGRRGVLVPQVNVIRDTQQDQGYLVGLQRRGSRQGSGDGAEIRKWESALGRDACRVLLRWSEYPACVR</sequence>
<evidence type="ECO:0000256" key="1">
    <source>
        <dbReference type="ARBA" id="ARBA00004123"/>
    </source>
</evidence>
<dbReference type="GO" id="GO:0033063">
    <property type="term" value="C:Rad51B-Rad51C-Rad51D-XRCC2 complex"/>
    <property type="evidence" value="ECO:0007669"/>
    <property type="project" value="TreeGrafter"/>
</dbReference>
<reference evidence="4 5" key="1">
    <citation type="submission" date="2014-05" db="EMBL/GenBank/DDBJ databases">
        <title>Draft genome sequence of a rare smut relative, Tilletiaria anomala UBC 951.</title>
        <authorList>
            <consortium name="DOE Joint Genome Institute"/>
            <person name="Toome M."/>
            <person name="Kuo A."/>
            <person name="Henrissat B."/>
            <person name="Lipzen A."/>
            <person name="Tritt A."/>
            <person name="Yoshinaga Y."/>
            <person name="Zane M."/>
            <person name="Barry K."/>
            <person name="Grigoriev I.V."/>
            <person name="Spatafora J.W."/>
            <person name="Aimea M.C."/>
        </authorList>
    </citation>
    <scope>NUCLEOTIDE SEQUENCE [LARGE SCALE GENOMIC DNA]</scope>
    <source>
        <strain evidence="4 5">UBC 951</strain>
    </source>
</reference>
<feature type="domain" description="RecA family profile 1" evidence="3">
    <location>
        <begin position="51"/>
        <end position="270"/>
    </location>
</feature>
<dbReference type="GO" id="GO:0005657">
    <property type="term" value="C:replication fork"/>
    <property type="evidence" value="ECO:0007669"/>
    <property type="project" value="TreeGrafter"/>
</dbReference>
<comment type="subcellular location">
    <subcellularLocation>
        <location evidence="1">Nucleus</location>
    </subcellularLocation>
</comment>
<evidence type="ECO:0000313" key="4">
    <source>
        <dbReference type="EMBL" id="KDN41155.1"/>
    </source>
</evidence>
<dbReference type="GO" id="GO:0000400">
    <property type="term" value="F:four-way junction DNA binding"/>
    <property type="evidence" value="ECO:0007669"/>
    <property type="project" value="TreeGrafter"/>
</dbReference>
<dbReference type="OrthoDB" id="5957327at2759"/>
<dbReference type="PROSITE" id="PS50162">
    <property type="entry name" value="RECA_2"/>
    <property type="match status" value="1"/>
</dbReference>
<dbReference type="PANTHER" id="PTHR46457:SF1">
    <property type="entry name" value="DNA REPAIR PROTEIN RAD51 HOMOLOG 4"/>
    <property type="match status" value="1"/>
</dbReference>
<name>A0A066VRD6_TILAU</name>
<dbReference type="EMBL" id="JMSN01000083">
    <property type="protein sequence ID" value="KDN41155.1"/>
    <property type="molecule type" value="Genomic_DNA"/>
</dbReference>
<dbReference type="Proteomes" id="UP000027361">
    <property type="component" value="Unassembled WGS sequence"/>
</dbReference>
<organism evidence="4 5">
    <name type="scientific">Tilletiaria anomala (strain ATCC 24038 / CBS 436.72 / UBC 951)</name>
    <dbReference type="NCBI Taxonomy" id="1037660"/>
    <lineage>
        <taxon>Eukaryota</taxon>
        <taxon>Fungi</taxon>
        <taxon>Dikarya</taxon>
        <taxon>Basidiomycota</taxon>
        <taxon>Ustilaginomycotina</taxon>
        <taxon>Exobasidiomycetes</taxon>
        <taxon>Georgefischeriales</taxon>
        <taxon>Tilletiariaceae</taxon>
        <taxon>Tilletiaria</taxon>
    </lineage>
</organism>
<keyword evidence="2" id="KW-0539">Nucleus</keyword>
<proteinExistence type="predicted"/>
<dbReference type="InterPro" id="IPR020588">
    <property type="entry name" value="RecA_ATP-bd"/>
</dbReference>
<evidence type="ECO:0000256" key="2">
    <source>
        <dbReference type="ARBA" id="ARBA00023242"/>
    </source>
</evidence>
<dbReference type="GO" id="GO:0042148">
    <property type="term" value="P:DNA strand invasion"/>
    <property type="evidence" value="ECO:0007669"/>
    <property type="project" value="TreeGrafter"/>
</dbReference>
<dbReference type="Gene3D" id="3.40.50.300">
    <property type="entry name" value="P-loop containing nucleotide triphosphate hydrolases"/>
    <property type="match status" value="1"/>
</dbReference>
<dbReference type="HOGENOM" id="CLU_792697_0_0_1"/>
<dbReference type="AlphaFoldDB" id="A0A066VRD6"/>
<dbReference type="SUPFAM" id="SSF52540">
    <property type="entry name" value="P-loop containing nucleoside triphosphate hydrolases"/>
    <property type="match status" value="1"/>
</dbReference>
<accession>A0A066VRD6</accession>
<dbReference type="InterPro" id="IPR051988">
    <property type="entry name" value="HRR_RAD51_Paralog"/>
</dbReference>
<dbReference type="GO" id="GO:0003697">
    <property type="term" value="F:single-stranded DNA binding"/>
    <property type="evidence" value="ECO:0007669"/>
    <property type="project" value="TreeGrafter"/>
</dbReference>
<dbReference type="GeneID" id="25261896"/>
<keyword evidence="5" id="KW-1185">Reference proteome</keyword>
<gene>
    <name evidence="4" type="ORF">K437DRAFT_180098</name>
</gene>
<dbReference type="GO" id="GO:0000723">
    <property type="term" value="P:telomere maintenance"/>
    <property type="evidence" value="ECO:0007669"/>
    <property type="project" value="TreeGrafter"/>
</dbReference>
<dbReference type="RefSeq" id="XP_013241624.1">
    <property type="nucleotide sequence ID" value="XM_013386170.1"/>
</dbReference>
<comment type="caution">
    <text evidence="4">The sequence shown here is derived from an EMBL/GenBank/DDBJ whole genome shotgun (WGS) entry which is preliminary data.</text>
</comment>
<dbReference type="PANTHER" id="PTHR46457">
    <property type="entry name" value="DNA REPAIR PROTEIN RAD51 HOMOLOG 4"/>
    <property type="match status" value="1"/>
</dbReference>
<dbReference type="GO" id="GO:0000724">
    <property type="term" value="P:double-strand break repair via homologous recombination"/>
    <property type="evidence" value="ECO:0007669"/>
    <property type="project" value="TreeGrafter"/>
</dbReference>
<dbReference type="InParanoid" id="A0A066VRD6"/>
<dbReference type="GO" id="GO:0007131">
    <property type="term" value="P:reciprocal meiotic recombination"/>
    <property type="evidence" value="ECO:0007669"/>
    <property type="project" value="TreeGrafter"/>
</dbReference>
<dbReference type="InterPro" id="IPR027417">
    <property type="entry name" value="P-loop_NTPase"/>
</dbReference>
<evidence type="ECO:0000259" key="3">
    <source>
        <dbReference type="PROSITE" id="PS50162"/>
    </source>
</evidence>